<dbReference type="VEuPathDB" id="ToxoDB:BESB_026710"/>
<organism evidence="2 3">
    <name type="scientific">Besnoitia besnoiti</name>
    <name type="common">Apicomplexan protozoan</name>
    <dbReference type="NCBI Taxonomy" id="94643"/>
    <lineage>
        <taxon>Eukaryota</taxon>
        <taxon>Sar</taxon>
        <taxon>Alveolata</taxon>
        <taxon>Apicomplexa</taxon>
        <taxon>Conoidasida</taxon>
        <taxon>Coccidia</taxon>
        <taxon>Eucoccidiorida</taxon>
        <taxon>Eimeriorina</taxon>
        <taxon>Sarcocystidae</taxon>
        <taxon>Besnoitia</taxon>
    </lineage>
</organism>
<proteinExistence type="predicted"/>
<feature type="compositionally biased region" description="Basic and acidic residues" evidence="1">
    <location>
        <begin position="145"/>
        <end position="157"/>
    </location>
</feature>
<dbReference type="KEGG" id="bbes:BESB_026710"/>
<feature type="compositionally biased region" description="Polar residues" evidence="1">
    <location>
        <begin position="252"/>
        <end position="263"/>
    </location>
</feature>
<feature type="compositionally biased region" description="Basic and acidic residues" evidence="1">
    <location>
        <begin position="123"/>
        <end position="132"/>
    </location>
</feature>
<dbReference type="Proteomes" id="UP000224006">
    <property type="component" value="Unassembled WGS sequence"/>
</dbReference>
<protein>
    <submittedName>
        <fullName evidence="2">Uncharacterized protein</fullName>
    </submittedName>
</protein>
<keyword evidence="3" id="KW-1185">Reference proteome</keyword>
<dbReference type="RefSeq" id="XP_029215706.1">
    <property type="nucleotide sequence ID" value="XM_029361351.1"/>
</dbReference>
<feature type="compositionally biased region" description="Basic and acidic residues" evidence="1">
    <location>
        <begin position="224"/>
        <end position="251"/>
    </location>
</feature>
<feature type="compositionally biased region" description="Polar residues" evidence="1">
    <location>
        <begin position="203"/>
        <end position="222"/>
    </location>
</feature>
<evidence type="ECO:0000256" key="1">
    <source>
        <dbReference type="SAM" id="MobiDB-lite"/>
    </source>
</evidence>
<feature type="region of interest" description="Disordered" evidence="1">
    <location>
        <begin position="518"/>
        <end position="553"/>
    </location>
</feature>
<feature type="region of interest" description="Disordered" evidence="1">
    <location>
        <begin position="1"/>
        <end position="310"/>
    </location>
</feature>
<feature type="compositionally biased region" description="Polar residues" evidence="1">
    <location>
        <begin position="63"/>
        <end position="82"/>
    </location>
</feature>
<name>A0A2A9M7R7_BESBE</name>
<dbReference type="AlphaFoldDB" id="A0A2A9M7R7"/>
<sequence length="553" mass="58146">MPLPTLPSSPPLSPLSPLSPCPSPVSTSATSLCACAPSRAVPLSSPSRARAEATAERSALTSGEKNPSTMDDTRSSETSLESSPVFLSPKDDSDVAEASPDSAALRLATRRTEDLVTGKCARTPREALRRAATETGEQGAGQTRRRSDSSVRADGQKDVCGSMEGARLGWAEGLPRSSLKEFGKISRRKEKLPTEKGRRLTPAPTTASEKNGPSGSVPQAATQPEEKEAPERQGQDGHIDAPMRAERRESESFTASSVVSPESLTEDDFEIPRREASALVTREATTTASEEDEEDGEAGAAREDQREDKKTPFSVFFSPQKRVVDIFPAPFAQRQHPAKRETRFGTPAAASSAGLRAALRGDTWKGLFLAAARWMAVTLFSLLLLLAKLACSLWAALARSLLPLGFVERVEGRAAHTVDAVKGFLLACRQKKRMALAGTDCRSAQSHVSCFPPLFSLASVPTASLSSPAEALQALHTTAEASAGKGPAASAEEEKPRGTKEDKEVDFFGLTPDDILALGESSALSPPAPPTGGRPPSGGADASPLAGAGAASL</sequence>
<feature type="compositionally biased region" description="Low complexity" evidence="1">
    <location>
        <begin position="537"/>
        <end position="553"/>
    </location>
</feature>
<gene>
    <name evidence="2" type="ORF">BESB_026710</name>
</gene>
<evidence type="ECO:0000313" key="3">
    <source>
        <dbReference type="Proteomes" id="UP000224006"/>
    </source>
</evidence>
<dbReference type="EMBL" id="NWUJ01000014">
    <property type="protein sequence ID" value="PFH31697.1"/>
    <property type="molecule type" value="Genomic_DNA"/>
</dbReference>
<feature type="compositionally biased region" description="Basic and acidic residues" evidence="1">
    <location>
        <begin position="300"/>
        <end position="310"/>
    </location>
</feature>
<comment type="caution">
    <text evidence="2">The sequence shown here is derived from an EMBL/GenBank/DDBJ whole genome shotgun (WGS) entry which is preliminary data.</text>
</comment>
<evidence type="ECO:0000313" key="2">
    <source>
        <dbReference type="EMBL" id="PFH31697.1"/>
    </source>
</evidence>
<feature type="compositionally biased region" description="Basic and acidic residues" evidence="1">
    <location>
        <begin position="492"/>
        <end position="506"/>
    </location>
</feature>
<feature type="compositionally biased region" description="Pro residues" evidence="1">
    <location>
        <begin position="1"/>
        <end position="23"/>
    </location>
</feature>
<accession>A0A2A9M7R7</accession>
<reference evidence="2 3" key="1">
    <citation type="submission" date="2017-09" db="EMBL/GenBank/DDBJ databases">
        <title>Genome sequencing of Besnoitia besnoiti strain Bb-Ger1.</title>
        <authorList>
            <person name="Schares G."/>
            <person name="Venepally P."/>
            <person name="Lorenzi H.A."/>
        </authorList>
    </citation>
    <scope>NUCLEOTIDE SEQUENCE [LARGE SCALE GENOMIC DNA]</scope>
    <source>
        <strain evidence="2 3">Bb-Ger1</strain>
    </source>
</reference>
<dbReference type="GeneID" id="40307723"/>
<feature type="region of interest" description="Disordered" evidence="1">
    <location>
        <begin position="479"/>
        <end position="506"/>
    </location>
</feature>